<evidence type="ECO:0000313" key="1">
    <source>
        <dbReference type="EMBL" id="KUM86481.1"/>
    </source>
</evidence>
<dbReference type="Proteomes" id="UP000053039">
    <property type="component" value="Unassembled WGS sequence"/>
</dbReference>
<dbReference type="AlphaFoldDB" id="A0A124H9Z2"/>
<dbReference type="RefSeq" id="WP_031061329.1">
    <property type="nucleotide sequence ID" value="NZ_CP108992.1"/>
</dbReference>
<sequence length="71" mass="8136">MSITQQHLLDTYRARHLGTPVPPAPGTHDVQAVRGLREYLRFRAVLAGRPAGTRLRLALRRRSRRQARPSR</sequence>
<gene>
    <name evidence="1" type="ORF">AQI94_20630</name>
</gene>
<protein>
    <submittedName>
        <fullName evidence="1">Uncharacterized protein</fullName>
    </submittedName>
</protein>
<accession>A0A124H9Z2</accession>
<dbReference type="EMBL" id="LMWM01000023">
    <property type="protein sequence ID" value="KUM86481.1"/>
    <property type="molecule type" value="Genomic_DNA"/>
</dbReference>
<proteinExistence type="predicted"/>
<name>A0A124H9Z2_9ACTN</name>
<organism evidence="1 2">
    <name type="scientific">Streptomyces pseudovenezuelae</name>
    <dbReference type="NCBI Taxonomy" id="67350"/>
    <lineage>
        <taxon>Bacteria</taxon>
        <taxon>Bacillati</taxon>
        <taxon>Actinomycetota</taxon>
        <taxon>Actinomycetes</taxon>
        <taxon>Kitasatosporales</taxon>
        <taxon>Streptomycetaceae</taxon>
        <taxon>Streptomyces</taxon>
        <taxon>Streptomyces aurantiacus group</taxon>
    </lineage>
</organism>
<dbReference type="OrthoDB" id="4333273at2"/>
<comment type="caution">
    <text evidence="1">The sequence shown here is derived from an EMBL/GenBank/DDBJ whole genome shotgun (WGS) entry which is preliminary data.</text>
</comment>
<reference evidence="1 2" key="1">
    <citation type="submission" date="2015-10" db="EMBL/GenBank/DDBJ databases">
        <title>Draft genome sequence of Streptomyces pseudovenezuelae DSM 40212, type strain for the species Streptomyces pseudovenezuelae.</title>
        <authorList>
            <person name="Ruckert C."/>
            <person name="Winkler A."/>
            <person name="Kalinowski J."/>
            <person name="Kampfer P."/>
            <person name="Glaeser S."/>
        </authorList>
    </citation>
    <scope>NUCLEOTIDE SEQUENCE [LARGE SCALE GENOMIC DNA]</scope>
    <source>
        <strain evidence="1 2">DSM 40212</strain>
    </source>
</reference>
<evidence type="ECO:0000313" key="2">
    <source>
        <dbReference type="Proteomes" id="UP000053039"/>
    </source>
</evidence>